<dbReference type="PANTHER" id="PTHR38098:SF1">
    <property type="entry name" value="LPS-ASSEMBLY LIPOPROTEIN LPTE"/>
    <property type="match status" value="1"/>
</dbReference>
<protein>
    <recommendedName>
        <fullName evidence="6">LPS-assembly lipoprotein LptE</fullName>
    </recommendedName>
</protein>
<proteinExistence type="inferred from homology"/>
<evidence type="ECO:0000313" key="7">
    <source>
        <dbReference type="EMBL" id="VFK54308.1"/>
    </source>
</evidence>
<organism evidence="7">
    <name type="scientific">Candidatus Kentrum sp. TUN</name>
    <dbReference type="NCBI Taxonomy" id="2126343"/>
    <lineage>
        <taxon>Bacteria</taxon>
        <taxon>Pseudomonadati</taxon>
        <taxon>Pseudomonadota</taxon>
        <taxon>Gammaproteobacteria</taxon>
        <taxon>Candidatus Kentrum</taxon>
    </lineage>
</organism>
<keyword evidence="4 6" id="KW-0998">Cell outer membrane</keyword>
<comment type="function">
    <text evidence="6">Together with LptD, is involved in the assembly of lipopolysaccharide (LPS) at the surface of the outer membrane. Required for the proper assembly of LptD. Binds LPS and may serve as the LPS recognition site at the outer membrane.</text>
</comment>
<gene>
    <name evidence="6" type="primary">lptE</name>
    <name evidence="9" type="ORF">BECKTUN1418D_GA0071000_10493</name>
    <name evidence="8" type="ORF">BECKTUN1418E_GA0071001_103915</name>
    <name evidence="7" type="ORF">BECKTUN1418F_GA0071002_104015</name>
</gene>
<dbReference type="EMBL" id="CAADFX010000049">
    <property type="protein sequence ID" value="VFK56540.1"/>
    <property type="molecule type" value="Genomic_DNA"/>
</dbReference>
<keyword evidence="5 6" id="KW-0449">Lipoprotein</keyword>
<dbReference type="Pfam" id="PF04390">
    <property type="entry name" value="LptE"/>
    <property type="match status" value="1"/>
</dbReference>
<dbReference type="EMBL" id="CAADFV010000039">
    <property type="protein sequence ID" value="VFK56282.1"/>
    <property type="molecule type" value="Genomic_DNA"/>
</dbReference>
<keyword evidence="3 6" id="KW-0564">Palmitate</keyword>
<dbReference type="PANTHER" id="PTHR38098">
    <property type="entry name" value="LPS-ASSEMBLY LIPOPROTEIN LPTE"/>
    <property type="match status" value="1"/>
</dbReference>
<dbReference type="GO" id="GO:0043165">
    <property type="term" value="P:Gram-negative-bacterium-type cell outer membrane assembly"/>
    <property type="evidence" value="ECO:0007669"/>
    <property type="project" value="UniProtKB-UniRule"/>
</dbReference>
<evidence type="ECO:0000313" key="8">
    <source>
        <dbReference type="EMBL" id="VFK56282.1"/>
    </source>
</evidence>
<evidence type="ECO:0000313" key="9">
    <source>
        <dbReference type="EMBL" id="VFK56540.1"/>
    </source>
</evidence>
<dbReference type="HAMAP" id="MF_01186">
    <property type="entry name" value="LPS_assembly_LptE"/>
    <property type="match status" value="1"/>
</dbReference>
<reference evidence="7" key="1">
    <citation type="submission" date="2019-02" db="EMBL/GenBank/DDBJ databases">
        <authorList>
            <person name="Gruber-Vodicka R. H."/>
            <person name="Seah K. B. B."/>
        </authorList>
    </citation>
    <scope>NUCLEOTIDE SEQUENCE</scope>
    <source>
        <strain evidence="9">BECK_BY1</strain>
        <strain evidence="8">BECK_BY2</strain>
        <strain evidence="7">BECK_BY3</strain>
    </source>
</reference>
<comment type="similarity">
    <text evidence="6">Belongs to the LptE lipoprotein family.</text>
</comment>
<dbReference type="GO" id="GO:1990351">
    <property type="term" value="C:transporter complex"/>
    <property type="evidence" value="ECO:0007669"/>
    <property type="project" value="TreeGrafter"/>
</dbReference>
<sequence length="164" mass="18501">MIFPLRLISVFVVVAALLIGCDFRLRGNLALPNAISSLQIQAPMYLANELAILLDSNGVVLASDRNDADAILVVERETFDKRTLSIDSHTGKEREHELVYMISYRVLATDGRELLPQRTVNLVRDYVFDEDAVLATSQEESISYQEMRQDAALQILHHLAAWYP</sequence>
<keyword evidence="1 6" id="KW-0732">Signal</keyword>
<accession>A0A450ZKQ3</accession>
<dbReference type="InterPro" id="IPR007485">
    <property type="entry name" value="LPS_assembly_LptE"/>
</dbReference>
<evidence type="ECO:0000256" key="4">
    <source>
        <dbReference type="ARBA" id="ARBA00023237"/>
    </source>
</evidence>
<comment type="subunit">
    <text evidence="6">Component of the lipopolysaccharide transport and assembly complex. Interacts with LptD.</text>
</comment>
<keyword evidence="2 6" id="KW-0472">Membrane</keyword>
<evidence type="ECO:0000256" key="2">
    <source>
        <dbReference type="ARBA" id="ARBA00023136"/>
    </source>
</evidence>
<comment type="subcellular location">
    <subcellularLocation>
        <location evidence="6">Cell outer membrane</location>
        <topology evidence="6">Lipid-anchor</topology>
    </subcellularLocation>
</comment>
<name>A0A450ZKQ3_9GAMM</name>
<evidence type="ECO:0000256" key="3">
    <source>
        <dbReference type="ARBA" id="ARBA00023139"/>
    </source>
</evidence>
<dbReference type="AlphaFoldDB" id="A0A450ZKQ3"/>
<dbReference type="GO" id="GO:0009279">
    <property type="term" value="C:cell outer membrane"/>
    <property type="evidence" value="ECO:0007669"/>
    <property type="project" value="UniProtKB-SubCell"/>
</dbReference>
<evidence type="ECO:0000256" key="6">
    <source>
        <dbReference type="HAMAP-Rule" id="MF_01186"/>
    </source>
</evidence>
<dbReference type="Gene3D" id="3.30.160.150">
    <property type="entry name" value="Lipoprotein like domain"/>
    <property type="match status" value="1"/>
</dbReference>
<dbReference type="GO" id="GO:0001530">
    <property type="term" value="F:lipopolysaccharide binding"/>
    <property type="evidence" value="ECO:0007669"/>
    <property type="project" value="TreeGrafter"/>
</dbReference>
<evidence type="ECO:0000256" key="5">
    <source>
        <dbReference type="ARBA" id="ARBA00023288"/>
    </source>
</evidence>
<dbReference type="PROSITE" id="PS51257">
    <property type="entry name" value="PROKAR_LIPOPROTEIN"/>
    <property type="match status" value="1"/>
</dbReference>
<dbReference type="EMBL" id="CAADFY010000040">
    <property type="protein sequence ID" value="VFK54308.1"/>
    <property type="molecule type" value="Genomic_DNA"/>
</dbReference>
<dbReference type="GO" id="GO:0015920">
    <property type="term" value="P:lipopolysaccharide transport"/>
    <property type="evidence" value="ECO:0007669"/>
    <property type="project" value="TreeGrafter"/>
</dbReference>
<evidence type="ECO:0000256" key="1">
    <source>
        <dbReference type="ARBA" id="ARBA00022729"/>
    </source>
</evidence>